<dbReference type="RefSeq" id="WP_109836956.1">
    <property type="nucleotide sequence ID" value="NZ_QGKM01000013.1"/>
</dbReference>
<gene>
    <name evidence="1" type="ORF">DKW60_07140</name>
</gene>
<dbReference type="EMBL" id="QGKM01000013">
    <property type="protein sequence ID" value="PWQ99195.1"/>
    <property type="molecule type" value="Genomic_DNA"/>
</dbReference>
<evidence type="ECO:0008006" key="3">
    <source>
        <dbReference type="Google" id="ProtNLM"/>
    </source>
</evidence>
<name>A0A317CKS2_9GAMM</name>
<organism evidence="1 2">
    <name type="scientific">Leucothrix pacifica</name>
    <dbReference type="NCBI Taxonomy" id="1247513"/>
    <lineage>
        <taxon>Bacteria</taxon>
        <taxon>Pseudomonadati</taxon>
        <taxon>Pseudomonadota</taxon>
        <taxon>Gammaproteobacteria</taxon>
        <taxon>Thiotrichales</taxon>
        <taxon>Thiotrichaceae</taxon>
        <taxon>Leucothrix</taxon>
    </lineage>
</organism>
<dbReference type="OrthoDB" id="4868247at2"/>
<dbReference type="InterPro" id="IPR025833">
    <property type="entry name" value="GDYXXLXY"/>
</dbReference>
<dbReference type="AlphaFoldDB" id="A0A317CKS2"/>
<accession>A0A317CKS2</accession>
<comment type="caution">
    <text evidence="1">The sequence shown here is derived from an EMBL/GenBank/DDBJ whole genome shotgun (WGS) entry which is preliminary data.</text>
</comment>
<proteinExistence type="predicted"/>
<sequence length="162" mass="18461">MRKYWIVLLGVLILMLVNYSIYQREQLVTHGRTVLLELEPVDPRSLMQGDYMALRFAVAREARALIQESKARDGYVILALDQQGVGRFSRIDDLSDLKEGEVKMLYRLRGRAIKFATNAFFFQEGKAKLYEAAKYGEFRVDDSGDSVLVAMRDQGFAVIGAE</sequence>
<keyword evidence="2" id="KW-1185">Reference proteome</keyword>
<dbReference type="Pfam" id="PF14345">
    <property type="entry name" value="GDYXXLXY"/>
    <property type="match status" value="1"/>
</dbReference>
<dbReference type="Proteomes" id="UP000245539">
    <property type="component" value="Unassembled WGS sequence"/>
</dbReference>
<evidence type="ECO:0000313" key="1">
    <source>
        <dbReference type="EMBL" id="PWQ99195.1"/>
    </source>
</evidence>
<evidence type="ECO:0000313" key="2">
    <source>
        <dbReference type="Proteomes" id="UP000245539"/>
    </source>
</evidence>
<reference evidence="1 2" key="1">
    <citation type="submission" date="2018-05" db="EMBL/GenBank/DDBJ databases">
        <title>Leucothrix arctica sp. nov., isolated from Arctic seawater.</title>
        <authorList>
            <person name="Choi A."/>
            <person name="Baek K."/>
        </authorList>
    </citation>
    <scope>NUCLEOTIDE SEQUENCE [LARGE SCALE GENOMIC DNA]</scope>
    <source>
        <strain evidence="1 2">JCM 18388</strain>
    </source>
</reference>
<protein>
    <recommendedName>
        <fullName evidence="3">GDYXXLXY domain-containing protein</fullName>
    </recommendedName>
</protein>